<feature type="domain" description="SusD-like N-terminal" evidence="7">
    <location>
        <begin position="30"/>
        <end position="228"/>
    </location>
</feature>
<keyword evidence="9" id="KW-1185">Reference proteome</keyword>
<evidence type="ECO:0000256" key="2">
    <source>
        <dbReference type="ARBA" id="ARBA00006275"/>
    </source>
</evidence>
<protein>
    <submittedName>
        <fullName evidence="8">RagB/SusD family nutrient uptake outer membrane protein</fullName>
    </submittedName>
</protein>
<feature type="domain" description="RagB/SusD" evidence="6">
    <location>
        <begin position="269"/>
        <end position="493"/>
    </location>
</feature>
<evidence type="ECO:0000313" key="9">
    <source>
        <dbReference type="Proteomes" id="UP000264217"/>
    </source>
</evidence>
<dbReference type="EMBL" id="QWDC01000002">
    <property type="protein sequence ID" value="RFZ92128.1"/>
    <property type="molecule type" value="Genomic_DNA"/>
</dbReference>
<keyword evidence="3" id="KW-0732">Signal</keyword>
<dbReference type="InterPro" id="IPR033985">
    <property type="entry name" value="SusD-like_N"/>
</dbReference>
<dbReference type="AlphaFoldDB" id="A0A372NS97"/>
<evidence type="ECO:0000256" key="1">
    <source>
        <dbReference type="ARBA" id="ARBA00004442"/>
    </source>
</evidence>
<dbReference type="InterPro" id="IPR012944">
    <property type="entry name" value="SusD_RagB_dom"/>
</dbReference>
<evidence type="ECO:0000259" key="7">
    <source>
        <dbReference type="Pfam" id="PF14322"/>
    </source>
</evidence>
<dbReference type="Gene3D" id="1.25.40.390">
    <property type="match status" value="1"/>
</dbReference>
<organism evidence="8 9">
    <name type="scientific">Mucilaginibacter conchicola</name>
    <dbReference type="NCBI Taxonomy" id="2303333"/>
    <lineage>
        <taxon>Bacteria</taxon>
        <taxon>Pseudomonadati</taxon>
        <taxon>Bacteroidota</taxon>
        <taxon>Sphingobacteriia</taxon>
        <taxon>Sphingobacteriales</taxon>
        <taxon>Sphingobacteriaceae</taxon>
        <taxon>Mucilaginibacter</taxon>
    </lineage>
</organism>
<comment type="caution">
    <text evidence="8">The sequence shown here is derived from an EMBL/GenBank/DDBJ whole genome shotgun (WGS) entry which is preliminary data.</text>
</comment>
<dbReference type="InterPro" id="IPR011990">
    <property type="entry name" value="TPR-like_helical_dom_sf"/>
</dbReference>
<name>A0A372NS97_9SPHI</name>
<comment type="subcellular location">
    <subcellularLocation>
        <location evidence="1">Cell outer membrane</location>
    </subcellularLocation>
</comment>
<comment type="similarity">
    <text evidence="2">Belongs to the SusD family.</text>
</comment>
<dbReference type="PROSITE" id="PS51257">
    <property type="entry name" value="PROKAR_LIPOPROTEIN"/>
    <property type="match status" value="1"/>
</dbReference>
<dbReference type="RefSeq" id="WP_117391839.1">
    <property type="nucleotide sequence ID" value="NZ_QWDC01000002.1"/>
</dbReference>
<dbReference type="Pfam" id="PF14322">
    <property type="entry name" value="SusD-like_3"/>
    <property type="match status" value="1"/>
</dbReference>
<dbReference type="SUPFAM" id="SSF48452">
    <property type="entry name" value="TPR-like"/>
    <property type="match status" value="1"/>
</dbReference>
<evidence type="ECO:0000256" key="5">
    <source>
        <dbReference type="ARBA" id="ARBA00023237"/>
    </source>
</evidence>
<sequence>MNKQNITMRKAFILGLIATSISIQGCKKNFLDIDPAQNQAATQFFKTEADATKAVNAMYANLREWNNIAFAPIAIESMGSDEAEKGSSASDATYMNSYHNFTVSADEGQLGGFWRGQYQNINFANQILTKVPAITMDEALKNRYLAEAKFIRAYSFFRLVRAFGDVPLRITLPKDETEYNMPRSPKAEVWAQIEKDLTEAATVLPQTYAAADVGHATKGAALALHAKVAMYQQKWADVLTYTNQVMGLGYSLFPNFEQMFRTTNKNNVESIFEVQCNIIPNNPDASNSQYSQVQGVRGSTGGGWGFNVPTTVLANAFETGDPRRDATIIFRGETTPEGDKIPADGDNPMYNQKSYVPFSLYVSGFNEGAQQNKIVLRYADVLLMNAEANNELGNTSAALASLEKVRARARGNNAAILPQVTTTVQGTLRTAIYHERQVELAMEFDRYFDVIRQGRGTEVFGSRGWKAGKNEVWPVPQTEIDISGTILTQNPGY</sequence>
<evidence type="ECO:0000256" key="3">
    <source>
        <dbReference type="ARBA" id="ARBA00022729"/>
    </source>
</evidence>
<keyword evidence="5" id="KW-0998">Cell outer membrane</keyword>
<proteinExistence type="inferred from homology"/>
<dbReference type="Pfam" id="PF07980">
    <property type="entry name" value="SusD_RagB"/>
    <property type="match status" value="1"/>
</dbReference>
<reference evidence="8 9" key="1">
    <citation type="submission" date="2018-08" db="EMBL/GenBank/DDBJ databases">
        <title>Mucilaginibacter sp. MYSH2.</title>
        <authorList>
            <person name="Seo T."/>
        </authorList>
    </citation>
    <scope>NUCLEOTIDE SEQUENCE [LARGE SCALE GENOMIC DNA]</scope>
    <source>
        <strain evidence="8 9">MYSH2</strain>
    </source>
</reference>
<accession>A0A372NS97</accession>
<evidence type="ECO:0000313" key="8">
    <source>
        <dbReference type="EMBL" id="RFZ92128.1"/>
    </source>
</evidence>
<dbReference type="Proteomes" id="UP000264217">
    <property type="component" value="Unassembled WGS sequence"/>
</dbReference>
<dbReference type="OrthoDB" id="618454at2"/>
<dbReference type="GO" id="GO:0009279">
    <property type="term" value="C:cell outer membrane"/>
    <property type="evidence" value="ECO:0007669"/>
    <property type="project" value="UniProtKB-SubCell"/>
</dbReference>
<gene>
    <name evidence="8" type="ORF">D0C36_11835</name>
</gene>
<evidence type="ECO:0000259" key="6">
    <source>
        <dbReference type="Pfam" id="PF07980"/>
    </source>
</evidence>
<evidence type="ECO:0000256" key="4">
    <source>
        <dbReference type="ARBA" id="ARBA00023136"/>
    </source>
</evidence>
<dbReference type="CDD" id="cd08977">
    <property type="entry name" value="SusD"/>
    <property type="match status" value="1"/>
</dbReference>
<keyword evidence="4" id="KW-0472">Membrane</keyword>